<feature type="region of interest" description="Disordered" evidence="1">
    <location>
        <begin position="80"/>
        <end position="125"/>
    </location>
</feature>
<evidence type="ECO:0000256" key="1">
    <source>
        <dbReference type="SAM" id="MobiDB-lite"/>
    </source>
</evidence>
<sequence>MFDVQDSTHRTGRFDPSTSRPGRWLFRLAPSKDAPGSAAAICVAHRSQWRITPVVQVQHQHAGCVGRIGMSEMREVRREIPSAPRQAAISRPKGQQKARCKVLPRPPSNSSHDRGQPLTQSDRQIHPFITPRSFSLVIGDLPAAAPLPQIRSRPTAVRFWGRWHLPGSQADQHNAIHCGVSRYQVSRSRSRSPDGLQLLGNPLI</sequence>
<evidence type="ECO:0000313" key="3">
    <source>
        <dbReference type="Proteomes" id="UP001286456"/>
    </source>
</evidence>
<feature type="region of interest" description="Disordered" evidence="1">
    <location>
        <begin position="1"/>
        <end position="21"/>
    </location>
</feature>
<accession>A0AAE0IVW7</accession>
<reference evidence="2" key="1">
    <citation type="journal article" date="2023" name="Mol. Phylogenet. Evol.">
        <title>Genome-scale phylogeny and comparative genomics of the fungal order Sordariales.</title>
        <authorList>
            <person name="Hensen N."/>
            <person name="Bonometti L."/>
            <person name="Westerberg I."/>
            <person name="Brannstrom I.O."/>
            <person name="Guillou S."/>
            <person name="Cros-Aarteil S."/>
            <person name="Calhoun S."/>
            <person name="Haridas S."/>
            <person name="Kuo A."/>
            <person name="Mondo S."/>
            <person name="Pangilinan J."/>
            <person name="Riley R."/>
            <person name="LaButti K."/>
            <person name="Andreopoulos B."/>
            <person name="Lipzen A."/>
            <person name="Chen C."/>
            <person name="Yan M."/>
            <person name="Daum C."/>
            <person name="Ng V."/>
            <person name="Clum A."/>
            <person name="Steindorff A."/>
            <person name="Ohm R.A."/>
            <person name="Martin F."/>
            <person name="Silar P."/>
            <person name="Natvig D.O."/>
            <person name="Lalanne C."/>
            <person name="Gautier V."/>
            <person name="Ament-Velasquez S.L."/>
            <person name="Kruys A."/>
            <person name="Hutchinson M.I."/>
            <person name="Powell A.J."/>
            <person name="Barry K."/>
            <person name="Miller A.N."/>
            <person name="Grigoriev I.V."/>
            <person name="Debuchy R."/>
            <person name="Gladieux P."/>
            <person name="Hiltunen Thoren M."/>
            <person name="Johannesson H."/>
        </authorList>
    </citation>
    <scope>NUCLEOTIDE SEQUENCE</scope>
    <source>
        <strain evidence="2">SMH4131-1</strain>
    </source>
</reference>
<dbReference type="Proteomes" id="UP001286456">
    <property type="component" value="Unassembled WGS sequence"/>
</dbReference>
<reference evidence="2" key="2">
    <citation type="submission" date="2023-06" db="EMBL/GenBank/DDBJ databases">
        <authorList>
            <consortium name="Lawrence Berkeley National Laboratory"/>
            <person name="Haridas S."/>
            <person name="Hensen N."/>
            <person name="Bonometti L."/>
            <person name="Westerberg I."/>
            <person name="Brannstrom I.O."/>
            <person name="Guillou S."/>
            <person name="Cros-Aarteil S."/>
            <person name="Calhoun S."/>
            <person name="Kuo A."/>
            <person name="Mondo S."/>
            <person name="Pangilinan J."/>
            <person name="Riley R."/>
            <person name="Labutti K."/>
            <person name="Andreopoulos B."/>
            <person name="Lipzen A."/>
            <person name="Chen C."/>
            <person name="Yanf M."/>
            <person name="Daum C."/>
            <person name="Ng V."/>
            <person name="Clum A."/>
            <person name="Steindorff A."/>
            <person name="Ohm R."/>
            <person name="Martin F."/>
            <person name="Silar P."/>
            <person name="Natvig D."/>
            <person name="Lalanne C."/>
            <person name="Gautier V."/>
            <person name="Ament-Velasquez S.L."/>
            <person name="Kruys A."/>
            <person name="Hutchinson M.I."/>
            <person name="Powell A.J."/>
            <person name="Barry K."/>
            <person name="Miller A.N."/>
            <person name="Grigoriev I.V."/>
            <person name="Debuchy R."/>
            <person name="Gladieux P."/>
            <person name="Thoren M.H."/>
            <person name="Johannesson H."/>
        </authorList>
    </citation>
    <scope>NUCLEOTIDE SEQUENCE</scope>
    <source>
        <strain evidence="2">SMH4131-1</strain>
    </source>
</reference>
<organism evidence="2 3">
    <name type="scientific">Cercophora scortea</name>
    <dbReference type="NCBI Taxonomy" id="314031"/>
    <lineage>
        <taxon>Eukaryota</taxon>
        <taxon>Fungi</taxon>
        <taxon>Dikarya</taxon>
        <taxon>Ascomycota</taxon>
        <taxon>Pezizomycotina</taxon>
        <taxon>Sordariomycetes</taxon>
        <taxon>Sordariomycetidae</taxon>
        <taxon>Sordariales</taxon>
        <taxon>Lasiosphaeriaceae</taxon>
        <taxon>Cercophora</taxon>
    </lineage>
</organism>
<keyword evidence="3" id="KW-1185">Reference proteome</keyword>
<gene>
    <name evidence="2" type="ORF">B0T19DRAFT_93207</name>
</gene>
<dbReference type="AlphaFoldDB" id="A0AAE0IVW7"/>
<dbReference type="EMBL" id="JAUEPO010000002">
    <property type="protein sequence ID" value="KAK3332040.1"/>
    <property type="molecule type" value="Genomic_DNA"/>
</dbReference>
<proteinExistence type="predicted"/>
<name>A0AAE0IVW7_9PEZI</name>
<comment type="caution">
    <text evidence="2">The sequence shown here is derived from an EMBL/GenBank/DDBJ whole genome shotgun (WGS) entry which is preliminary data.</text>
</comment>
<feature type="compositionally biased region" description="Basic and acidic residues" evidence="1">
    <location>
        <begin position="1"/>
        <end position="13"/>
    </location>
</feature>
<protein>
    <submittedName>
        <fullName evidence="2">Uncharacterized protein</fullName>
    </submittedName>
</protein>
<evidence type="ECO:0000313" key="2">
    <source>
        <dbReference type="EMBL" id="KAK3332040.1"/>
    </source>
</evidence>